<evidence type="ECO:0000313" key="3">
    <source>
        <dbReference type="Proteomes" id="UP000198683"/>
    </source>
</evidence>
<dbReference type="AlphaFoldDB" id="A0A1G9BCA4"/>
<evidence type="ECO:0000313" key="2">
    <source>
        <dbReference type="EMBL" id="SDK37127.1"/>
    </source>
</evidence>
<gene>
    <name evidence="2" type="ORF">SAMN05421874_107110</name>
</gene>
<evidence type="ECO:0000256" key="1">
    <source>
        <dbReference type="SAM" id="SignalP"/>
    </source>
</evidence>
<name>A0A1G9BCA4_9ACTN</name>
<dbReference type="RefSeq" id="WP_090764233.1">
    <property type="nucleotide sequence ID" value="NZ_FNFB01000007.1"/>
</dbReference>
<dbReference type="EMBL" id="FNFB01000007">
    <property type="protein sequence ID" value="SDK37127.1"/>
    <property type="molecule type" value="Genomic_DNA"/>
</dbReference>
<accession>A0A1G9BCA4</accession>
<dbReference type="OrthoDB" id="3540379at2"/>
<protein>
    <submittedName>
        <fullName evidence="2">Uncharacterized protein</fullName>
    </submittedName>
</protein>
<dbReference type="Proteomes" id="UP000198683">
    <property type="component" value="Unassembled WGS sequence"/>
</dbReference>
<keyword evidence="1" id="KW-0732">Signal</keyword>
<keyword evidence="3" id="KW-1185">Reference proteome</keyword>
<proteinExistence type="predicted"/>
<reference evidence="2 3" key="1">
    <citation type="submission" date="2016-10" db="EMBL/GenBank/DDBJ databases">
        <authorList>
            <person name="de Groot N.N."/>
        </authorList>
    </citation>
    <scope>NUCLEOTIDE SEQUENCE [LARGE SCALE GENOMIC DNA]</scope>
    <source>
        <strain evidence="2 3">CGMCC 4.5681</strain>
    </source>
</reference>
<feature type="signal peptide" evidence="1">
    <location>
        <begin position="1"/>
        <end position="26"/>
    </location>
</feature>
<organism evidence="2 3">
    <name type="scientific">Nonomuraea maritima</name>
    <dbReference type="NCBI Taxonomy" id="683260"/>
    <lineage>
        <taxon>Bacteria</taxon>
        <taxon>Bacillati</taxon>
        <taxon>Actinomycetota</taxon>
        <taxon>Actinomycetes</taxon>
        <taxon>Streptosporangiales</taxon>
        <taxon>Streptosporangiaceae</taxon>
        <taxon>Nonomuraea</taxon>
    </lineage>
</organism>
<sequence>MHARNLLFASPLIAALMVGPVETAQATAVPAPVSADIQATSKAAPPTCTRSFKGEPRRLCTTGFNDGFSHGVKSCKPTLRSRLSPQLQDAVYMHGYNAGFSAGKATC</sequence>
<feature type="chain" id="PRO_5011552209" evidence="1">
    <location>
        <begin position="27"/>
        <end position="107"/>
    </location>
</feature>